<protein>
    <submittedName>
        <fullName evidence="2">Uncharacterized protein</fullName>
    </submittedName>
</protein>
<proteinExistence type="predicted"/>
<accession>A0AAV7M610</accession>
<sequence>MNGEERQGRPVFPPAPALDSLRASRPTLTKEALRGRLSAARSPPVSGFSQQTQDGGGGRARNTLTLLPRPRAVRQSSLRPPITAAPRPPTNHAAPGGRQRRGARRTLTSPRADSHRHRRQNAAGDVTTPRHLPQRRGGGLR</sequence>
<reference evidence="2" key="1">
    <citation type="journal article" date="2022" name="bioRxiv">
        <title>Sequencing and chromosome-scale assembly of the giantPleurodeles waltlgenome.</title>
        <authorList>
            <person name="Brown T."/>
            <person name="Elewa A."/>
            <person name="Iarovenko S."/>
            <person name="Subramanian E."/>
            <person name="Araus A.J."/>
            <person name="Petzold A."/>
            <person name="Susuki M."/>
            <person name="Suzuki K.-i.T."/>
            <person name="Hayashi T."/>
            <person name="Toyoda A."/>
            <person name="Oliveira C."/>
            <person name="Osipova E."/>
            <person name="Leigh N.D."/>
            <person name="Simon A."/>
            <person name="Yun M.H."/>
        </authorList>
    </citation>
    <scope>NUCLEOTIDE SEQUENCE</scope>
    <source>
        <strain evidence="2">20211129_DDA</strain>
        <tissue evidence="2">Liver</tissue>
    </source>
</reference>
<comment type="caution">
    <text evidence="2">The sequence shown here is derived from an EMBL/GenBank/DDBJ whole genome shotgun (WGS) entry which is preliminary data.</text>
</comment>
<name>A0AAV7M610_PLEWA</name>
<gene>
    <name evidence="2" type="ORF">NDU88_000702</name>
</gene>
<evidence type="ECO:0000256" key="1">
    <source>
        <dbReference type="SAM" id="MobiDB-lite"/>
    </source>
</evidence>
<organism evidence="2 3">
    <name type="scientific">Pleurodeles waltl</name>
    <name type="common">Iberian ribbed newt</name>
    <dbReference type="NCBI Taxonomy" id="8319"/>
    <lineage>
        <taxon>Eukaryota</taxon>
        <taxon>Metazoa</taxon>
        <taxon>Chordata</taxon>
        <taxon>Craniata</taxon>
        <taxon>Vertebrata</taxon>
        <taxon>Euteleostomi</taxon>
        <taxon>Amphibia</taxon>
        <taxon>Batrachia</taxon>
        <taxon>Caudata</taxon>
        <taxon>Salamandroidea</taxon>
        <taxon>Salamandridae</taxon>
        <taxon>Pleurodelinae</taxon>
        <taxon>Pleurodeles</taxon>
    </lineage>
</organism>
<dbReference type="Proteomes" id="UP001066276">
    <property type="component" value="Chromosome 10"/>
</dbReference>
<dbReference type="EMBL" id="JANPWB010000014">
    <property type="protein sequence ID" value="KAJ1095540.1"/>
    <property type="molecule type" value="Genomic_DNA"/>
</dbReference>
<evidence type="ECO:0000313" key="3">
    <source>
        <dbReference type="Proteomes" id="UP001066276"/>
    </source>
</evidence>
<feature type="region of interest" description="Disordered" evidence="1">
    <location>
        <begin position="1"/>
        <end position="141"/>
    </location>
</feature>
<evidence type="ECO:0000313" key="2">
    <source>
        <dbReference type="EMBL" id="KAJ1095540.1"/>
    </source>
</evidence>
<keyword evidence="3" id="KW-1185">Reference proteome</keyword>
<dbReference type="AlphaFoldDB" id="A0AAV7M610"/>